<accession>A0A0A0JMC5</accession>
<evidence type="ECO:0000313" key="13">
    <source>
        <dbReference type="Proteomes" id="UP000030011"/>
    </source>
</evidence>
<keyword evidence="7 12" id="KW-0418">Kinase</keyword>
<dbReference type="FunFam" id="3.40.1190.20:FF:000003">
    <property type="entry name" value="Phosphomethylpyrimidine kinase ThiD"/>
    <property type="match status" value="1"/>
</dbReference>
<evidence type="ECO:0000256" key="3">
    <source>
        <dbReference type="ARBA" id="ARBA00003848"/>
    </source>
</evidence>
<evidence type="ECO:0000313" key="12">
    <source>
        <dbReference type="EMBL" id="KGN37212.1"/>
    </source>
</evidence>
<dbReference type="STRING" id="1385521.N803_15295"/>
<dbReference type="InterPro" id="IPR013749">
    <property type="entry name" value="PM/HMP-P_kinase-1"/>
</dbReference>
<organism evidence="12 13">
    <name type="scientific">Knoellia subterranea KCTC 19937</name>
    <dbReference type="NCBI Taxonomy" id="1385521"/>
    <lineage>
        <taxon>Bacteria</taxon>
        <taxon>Bacillati</taxon>
        <taxon>Actinomycetota</taxon>
        <taxon>Actinomycetes</taxon>
        <taxon>Micrococcales</taxon>
        <taxon>Intrasporangiaceae</taxon>
        <taxon>Knoellia</taxon>
    </lineage>
</organism>
<comment type="catalytic activity">
    <reaction evidence="1">
        <text>4-amino-5-hydroxymethyl-2-methylpyrimidine + ATP = 4-amino-2-methyl-5-(phosphooxymethyl)pyrimidine + ADP + H(+)</text>
        <dbReference type="Rhea" id="RHEA:23096"/>
        <dbReference type="ChEBI" id="CHEBI:15378"/>
        <dbReference type="ChEBI" id="CHEBI:16892"/>
        <dbReference type="ChEBI" id="CHEBI:30616"/>
        <dbReference type="ChEBI" id="CHEBI:58354"/>
        <dbReference type="ChEBI" id="CHEBI:456216"/>
        <dbReference type="EC" id="2.7.1.49"/>
    </reaction>
</comment>
<dbReference type="SUPFAM" id="SSF53613">
    <property type="entry name" value="Ribokinase-like"/>
    <property type="match status" value="1"/>
</dbReference>
<dbReference type="PANTHER" id="PTHR20858:SF17">
    <property type="entry name" value="HYDROXYMETHYLPYRIMIDINE_PHOSPHOMETHYLPYRIMIDINE KINASE THI20-RELATED"/>
    <property type="match status" value="1"/>
</dbReference>
<evidence type="ECO:0000256" key="2">
    <source>
        <dbReference type="ARBA" id="ARBA00000565"/>
    </source>
</evidence>
<name>A0A0A0JMC5_9MICO</name>
<evidence type="ECO:0000256" key="1">
    <source>
        <dbReference type="ARBA" id="ARBA00000151"/>
    </source>
</evidence>
<evidence type="ECO:0000256" key="4">
    <source>
        <dbReference type="ARBA" id="ARBA00004769"/>
    </source>
</evidence>
<dbReference type="GO" id="GO:0009229">
    <property type="term" value="P:thiamine diphosphate biosynthetic process"/>
    <property type="evidence" value="ECO:0007669"/>
    <property type="project" value="UniProtKB-UniPathway"/>
</dbReference>
<evidence type="ECO:0000256" key="8">
    <source>
        <dbReference type="ARBA" id="ARBA00022840"/>
    </source>
</evidence>
<keyword evidence="13" id="KW-1185">Reference proteome</keyword>
<comment type="function">
    <text evidence="3">Catalyzes the phosphorylation of hydroxymethylpyrimidine phosphate (HMP-P) to HMP-PP, and of HMP to HMP-P.</text>
</comment>
<sequence length="296" mass="30177">MSIAGSDPSGGAGIQADLKTFAALGAFGTTVITALTAQATTGVTGVHTVPPAFVAEQLETLLADVAVDAVKIGMLAGADVIEVVAAALRGFESLRGISVVLDPVMVSTSGSRLLDEAALEAMRALLPLCSVVTPNVPEAAALLGRAEARDVAELHGQAEALLDAGAPRVLLKGGHLEGPSAVDVWADAAGTHELSAPRVATTNTHGTGCTLSSAIAALRPRHEEWLPAVQAAKDYLTGALRHADDLTIGSGPGPVHHAWQSRWPTRPSDEGAEPKSTDQLRAQGRAVSPTADVRGS</sequence>
<dbReference type="CDD" id="cd01169">
    <property type="entry name" value="HMPP_kinase"/>
    <property type="match status" value="1"/>
</dbReference>
<evidence type="ECO:0000256" key="5">
    <source>
        <dbReference type="ARBA" id="ARBA00022679"/>
    </source>
</evidence>
<dbReference type="NCBIfam" id="TIGR00097">
    <property type="entry name" value="HMP-P_kinase"/>
    <property type="match status" value="1"/>
</dbReference>
<keyword evidence="9" id="KW-0784">Thiamine biosynthesis</keyword>
<comment type="caution">
    <text evidence="12">The sequence shown here is derived from an EMBL/GenBank/DDBJ whole genome shotgun (WGS) entry which is preliminary data.</text>
</comment>
<dbReference type="Proteomes" id="UP000030011">
    <property type="component" value="Unassembled WGS sequence"/>
</dbReference>
<dbReference type="InterPro" id="IPR029056">
    <property type="entry name" value="Ribokinase-like"/>
</dbReference>
<evidence type="ECO:0000259" key="11">
    <source>
        <dbReference type="Pfam" id="PF08543"/>
    </source>
</evidence>
<feature type="domain" description="Pyridoxamine kinase/Phosphomethylpyrimidine kinase" evidence="11">
    <location>
        <begin position="7"/>
        <end position="256"/>
    </location>
</feature>
<dbReference type="Gene3D" id="3.40.1190.20">
    <property type="match status" value="1"/>
</dbReference>
<feature type="region of interest" description="Disordered" evidence="10">
    <location>
        <begin position="247"/>
        <end position="296"/>
    </location>
</feature>
<comment type="pathway">
    <text evidence="4">Cofactor biosynthesis; thiamine diphosphate biosynthesis; 4-amino-2-methyl-5-diphosphomethylpyrimidine from 5-amino-1-(5-phospho-D-ribosyl)imidazole: step 3/3.</text>
</comment>
<dbReference type="GO" id="GO:0005829">
    <property type="term" value="C:cytosol"/>
    <property type="evidence" value="ECO:0007669"/>
    <property type="project" value="TreeGrafter"/>
</dbReference>
<evidence type="ECO:0000256" key="10">
    <source>
        <dbReference type="SAM" id="MobiDB-lite"/>
    </source>
</evidence>
<keyword evidence="8" id="KW-0067">ATP-binding</keyword>
<gene>
    <name evidence="12" type="ORF">N803_15295</name>
</gene>
<protein>
    <submittedName>
        <fullName evidence="12">Phosphomethylpyrimidine kinase</fullName>
    </submittedName>
</protein>
<dbReference type="AlphaFoldDB" id="A0A0A0JMC5"/>
<keyword evidence="6" id="KW-0547">Nucleotide-binding</keyword>
<dbReference type="EMBL" id="AVPK01000006">
    <property type="protein sequence ID" value="KGN37212.1"/>
    <property type="molecule type" value="Genomic_DNA"/>
</dbReference>
<dbReference type="GO" id="GO:0009228">
    <property type="term" value="P:thiamine biosynthetic process"/>
    <property type="evidence" value="ECO:0007669"/>
    <property type="project" value="UniProtKB-KW"/>
</dbReference>
<comment type="catalytic activity">
    <reaction evidence="2">
        <text>4-amino-2-methyl-5-(phosphooxymethyl)pyrimidine + ATP = 4-amino-2-methyl-5-(diphosphooxymethyl)pyrimidine + ADP</text>
        <dbReference type="Rhea" id="RHEA:19893"/>
        <dbReference type="ChEBI" id="CHEBI:30616"/>
        <dbReference type="ChEBI" id="CHEBI:57841"/>
        <dbReference type="ChEBI" id="CHEBI:58354"/>
        <dbReference type="ChEBI" id="CHEBI:456216"/>
        <dbReference type="EC" id="2.7.4.7"/>
    </reaction>
</comment>
<keyword evidence="5" id="KW-0808">Transferase</keyword>
<evidence type="ECO:0000256" key="7">
    <source>
        <dbReference type="ARBA" id="ARBA00022777"/>
    </source>
</evidence>
<dbReference type="eggNOG" id="COG0351">
    <property type="taxonomic scope" value="Bacteria"/>
</dbReference>
<dbReference type="UniPathway" id="UPA00060">
    <property type="reaction ID" value="UER00138"/>
</dbReference>
<reference evidence="12 13" key="1">
    <citation type="submission" date="2013-08" db="EMBL/GenBank/DDBJ databases">
        <title>The genome sequence of Knoellia subterranea.</title>
        <authorList>
            <person name="Zhu W."/>
            <person name="Wang G."/>
        </authorList>
    </citation>
    <scope>NUCLEOTIDE SEQUENCE [LARGE SCALE GENOMIC DNA]</scope>
    <source>
        <strain evidence="12 13">KCTC 19937</strain>
    </source>
</reference>
<evidence type="ECO:0000256" key="9">
    <source>
        <dbReference type="ARBA" id="ARBA00022977"/>
    </source>
</evidence>
<dbReference type="Pfam" id="PF08543">
    <property type="entry name" value="Phos_pyr_kin"/>
    <property type="match status" value="1"/>
</dbReference>
<proteinExistence type="predicted"/>
<feature type="compositionally biased region" description="Basic and acidic residues" evidence="10">
    <location>
        <begin position="267"/>
        <end position="278"/>
    </location>
</feature>
<dbReference type="PANTHER" id="PTHR20858">
    <property type="entry name" value="PHOSPHOMETHYLPYRIMIDINE KINASE"/>
    <property type="match status" value="1"/>
</dbReference>
<dbReference type="GO" id="GO:0008902">
    <property type="term" value="F:hydroxymethylpyrimidine kinase activity"/>
    <property type="evidence" value="ECO:0007669"/>
    <property type="project" value="UniProtKB-EC"/>
</dbReference>
<dbReference type="GO" id="GO:0005524">
    <property type="term" value="F:ATP binding"/>
    <property type="evidence" value="ECO:0007669"/>
    <property type="project" value="UniProtKB-KW"/>
</dbReference>
<dbReference type="GO" id="GO:0008972">
    <property type="term" value="F:phosphomethylpyrimidine kinase activity"/>
    <property type="evidence" value="ECO:0007669"/>
    <property type="project" value="UniProtKB-EC"/>
</dbReference>
<evidence type="ECO:0000256" key="6">
    <source>
        <dbReference type="ARBA" id="ARBA00022741"/>
    </source>
</evidence>
<dbReference type="InterPro" id="IPR004399">
    <property type="entry name" value="HMP/HMP-P_kinase_dom"/>
</dbReference>